<sequence>MREGMLSVPSPLRSVETTQMRRKSWAQAPGSWQSSGAVSYRAAGEDIGGAGTGGQVAEFVGDGSRFVAVAAVGEAVAGAGALLDHGGGAAEVRFAGLAAGHMVGVGEERGDRQGQGQRRRHGGVRAAPGRVRAQHPHRPARRQQRPGREREQ</sequence>
<name>A0ABR5IXA3_9ACTN</name>
<feature type="region of interest" description="Disordered" evidence="1">
    <location>
        <begin position="1"/>
        <end position="34"/>
    </location>
</feature>
<comment type="caution">
    <text evidence="2">The sequence shown here is derived from an EMBL/GenBank/DDBJ whole genome shotgun (WGS) entry which is preliminary data.</text>
</comment>
<feature type="region of interest" description="Disordered" evidence="1">
    <location>
        <begin position="105"/>
        <end position="152"/>
    </location>
</feature>
<gene>
    <name evidence="2" type="ORF">ADK38_34800</name>
</gene>
<reference evidence="2 3" key="1">
    <citation type="submission" date="2015-07" db="EMBL/GenBank/DDBJ databases">
        <authorList>
            <person name="Ju K.-S."/>
            <person name="Doroghazi J.R."/>
            <person name="Metcalf W.W."/>
        </authorList>
    </citation>
    <scope>NUCLEOTIDE SEQUENCE [LARGE SCALE GENOMIC DNA]</scope>
    <source>
        <strain evidence="2 3">NRRL B-3589</strain>
    </source>
</reference>
<keyword evidence="3" id="KW-1185">Reference proteome</keyword>
<protein>
    <submittedName>
        <fullName evidence="2">Uncharacterized protein</fullName>
    </submittedName>
</protein>
<accession>A0ABR5IXA3</accession>
<dbReference type="Proteomes" id="UP000037020">
    <property type="component" value="Unassembled WGS sequence"/>
</dbReference>
<evidence type="ECO:0000256" key="1">
    <source>
        <dbReference type="SAM" id="MobiDB-lite"/>
    </source>
</evidence>
<evidence type="ECO:0000313" key="2">
    <source>
        <dbReference type="EMBL" id="KOG85775.1"/>
    </source>
</evidence>
<evidence type="ECO:0000313" key="3">
    <source>
        <dbReference type="Proteomes" id="UP000037020"/>
    </source>
</evidence>
<proteinExistence type="predicted"/>
<feature type="compositionally biased region" description="Basic residues" evidence="1">
    <location>
        <begin position="132"/>
        <end position="145"/>
    </location>
</feature>
<dbReference type="EMBL" id="LGUT01003203">
    <property type="protein sequence ID" value="KOG85775.1"/>
    <property type="molecule type" value="Genomic_DNA"/>
</dbReference>
<organism evidence="2 3">
    <name type="scientific">Streptomyces varsoviensis</name>
    <dbReference type="NCBI Taxonomy" id="67373"/>
    <lineage>
        <taxon>Bacteria</taxon>
        <taxon>Bacillati</taxon>
        <taxon>Actinomycetota</taxon>
        <taxon>Actinomycetes</taxon>
        <taxon>Kitasatosporales</taxon>
        <taxon>Streptomycetaceae</taxon>
        <taxon>Streptomyces</taxon>
    </lineage>
</organism>